<dbReference type="InterPro" id="IPR012677">
    <property type="entry name" value="Nucleotide-bd_a/b_plait_sf"/>
</dbReference>
<evidence type="ECO:0000256" key="1">
    <source>
        <dbReference type="ARBA" id="ARBA00022884"/>
    </source>
</evidence>
<evidence type="ECO:0000313" key="4">
    <source>
        <dbReference type="EMBL" id="RVW86693.1"/>
    </source>
</evidence>
<dbReference type="InterPro" id="IPR000504">
    <property type="entry name" value="RRM_dom"/>
</dbReference>
<accession>A0A438HQG1</accession>
<reference evidence="4 5" key="1">
    <citation type="journal article" date="2018" name="PLoS Genet.">
        <title>Population sequencing reveals clonal diversity and ancestral inbreeding in the grapevine cultivar Chardonnay.</title>
        <authorList>
            <person name="Roach M.J."/>
            <person name="Johnson D.L."/>
            <person name="Bohlmann J."/>
            <person name="van Vuuren H.J."/>
            <person name="Jones S.J."/>
            <person name="Pretorius I.S."/>
            <person name="Schmidt S.A."/>
            <person name="Borneman A.R."/>
        </authorList>
    </citation>
    <scope>NUCLEOTIDE SEQUENCE [LARGE SCALE GENOMIC DNA]</scope>
    <source>
        <strain evidence="5">cv. Chardonnay</strain>
        <tissue evidence="4">Leaf</tissue>
    </source>
</reference>
<sequence length="229" mass="26431">MMASFRGISNTFLRFSSLNPYFSPHNSSSAEESLLRSSLKDKEEIISFPVFSIVFEFKSTLACEPSSLYCRLEFQFQTEWIEKCSLKESFPTLCTLVLVKNARVAYRKAVEGDKGHWNSCFHRAIQDWELEMLGISFSTTEKTLAEAFSQFGEVVEAKIIMDKRKLRPKGFAYVTFTREDEAEKALTENEWEGKAASEWWWMDERFWWTMQCDEGMPIAGGPPEPASNN</sequence>
<dbReference type="SUPFAM" id="SSF54928">
    <property type="entry name" value="RNA-binding domain, RBD"/>
    <property type="match status" value="1"/>
</dbReference>
<evidence type="ECO:0000256" key="2">
    <source>
        <dbReference type="PROSITE-ProRule" id="PRU00176"/>
    </source>
</evidence>
<dbReference type="GO" id="GO:0003723">
    <property type="term" value="F:RNA binding"/>
    <property type="evidence" value="ECO:0007669"/>
    <property type="project" value="UniProtKB-UniRule"/>
</dbReference>
<dbReference type="Proteomes" id="UP000288805">
    <property type="component" value="Unassembled WGS sequence"/>
</dbReference>
<protein>
    <submittedName>
        <fullName evidence="4">Small RNA-binding protein 11, chloroplastic</fullName>
    </submittedName>
</protein>
<feature type="domain" description="RRM" evidence="3">
    <location>
        <begin position="128"/>
        <end position="194"/>
    </location>
</feature>
<name>A0A438HQG1_VITVI</name>
<organism evidence="4 5">
    <name type="scientific">Vitis vinifera</name>
    <name type="common">Grape</name>
    <dbReference type="NCBI Taxonomy" id="29760"/>
    <lineage>
        <taxon>Eukaryota</taxon>
        <taxon>Viridiplantae</taxon>
        <taxon>Streptophyta</taxon>
        <taxon>Embryophyta</taxon>
        <taxon>Tracheophyta</taxon>
        <taxon>Spermatophyta</taxon>
        <taxon>Magnoliopsida</taxon>
        <taxon>eudicotyledons</taxon>
        <taxon>Gunneridae</taxon>
        <taxon>Pentapetalae</taxon>
        <taxon>rosids</taxon>
        <taxon>Vitales</taxon>
        <taxon>Vitaceae</taxon>
        <taxon>Viteae</taxon>
        <taxon>Vitis</taxon>
    </lineage>
</organism>
<dbReference type="InterPro" id="IPR052462">
    <property type="entry name" value="SLIRP/GR-RBP-like"/>
</dbReference>
<keyword evidence="1 2" id="KW-0694">RNA-binding</keyword>
<evidence type="ECO:0000259" key="3">
    <source>
        <dbReference type="PROSITE" id="PS50102"/>
    </source>
</evidence>
<dbReference type="Pfam" id="PF00076">
    <property type="entry name" value="RRM_1"/>
    <property type="match status" value="1"/>
</dbReference>
<dbReference type="PROSITE" id="PS50102">
    <property type="entry name" value="RRM"/>
    <property type="match status" value="1"/>
</dbReference>
<dbReference type="InterPro" id="IPR035979">
    <property type="entry name" value="RBD_domain_sf"/>
</dbReference>
<gene>
    <name evidence="4" type="primary">S-RBP11_3</name>
    <name evidence="4" type="ORF">CK203_039838</name>
</gene>
<dbReference type="EMBL" id="QGNW01000191">
    <property type="protein sequence ID" value="RVW86693.1"/>
    <property type="molecule type" value="Genomic_DNA"/>
</dbReference>
<dbReference type="PANTHER" id="PTHR48027">
    <property type="entry name" value="HETEROGENEOUS NUCLEAR RIBONUCLEOPROTEIN 87F-RELATED"/>
    <property type="match status" value="1"/>
</dbReference>
<dbReference type="AlphaFoldDB" id="A0A438HQG1"/>
<dbReference type="Gene3D" id="3.30.70.330">
    <property type="match status" value="1"/>
</dbReference>
<evidence type="ECO:0000313" key="5">
    <source>
        <dbReference type="Proteomes" id="UP000288805"/>
    </source>
</evidence>
<dbReference type="SMART" id="SM00360">
    <property type="entry name" value="RRM"/>
    <property type="match status" value="1"/>
</dbReference>
<comment type="caution">
    <text evidence="4">The sequence shown here is derived from an EMBL/GenBank/DDBJ whole genome shotgun (WGS) entry which is preliminary data.</text>
</comment>
<proteinExistence type="predicted"/>